<dbReference type="Pfam" id="PF05935">
    <property type="entry name" value="Arylsulfotrans"/>
    <property type="match status" value="1"/>
</dbReference>
<keyword evidence="4" id="KW-0732">Signal</keyword>
<evidence type="ECO:0000259" key="5">
    <source>
        <dbReference type="SMART" id="SM00223"/>
    </source>
</evidence>
<dbReference type="InterPro" id="IPR003609">
    <property type="entry name" value="Pan_app"/>
</dbReference>
<dbReference type="OrthoDB" id="202289at2759"/>
<organism evidence="6 7">
    <name type="scientific">Vitrella brassicaformis (strain CCMP3155)</name>
    <dbReference type="NCBI Taxonomy" id="1169540"/>
    <lineage>
        <taxon>Eukaryota</taxon>
        <taxon>Sar</taxon>
        <taxon>Alveolata</taxon>
        <taxon>Colpodellida</taxon>
        <taxon>Vitrellaceae</taxon>
        <taxon>Vitrella</taxon>
    </lineage>
</organism>
<feature type="signal peptide" evidence="4">
    <location>
        <begin position="1"/>
        <end position="23"/>
    </location>
</feature>
<evidence type="ECO:0000256" key="3">
    <source>
        <dbReference type="SAM" id="MobiDB-lite"/>
    </source>
</evidence>
<evidence type="ECO:0000256" key="4">
    <source>
        <dbReference type="SAM" id="SignalP"/>
    </source>
</evidence>
<proteinExistence type="predicted"/>
<dbReference type="GO" id="GO:0004062">
    <property type="term" value="F:aryl sulfotransferase activity"/>
    <property type="evidence" value="ECO:0007669"/>
    <property type="project" value="InterPro"/>
</dbReference>
<evidence type="ECO:0000313" key="6">
    <source>
        <dbReference type="EMBL" id="CEL93334.1"/>
    </source>
</evidence>
<dbReference type="VEuPathDB" id="CryptoDB:Vbra_20167"/>
<protein>
    <recommendedName>
        <fullName evidence="5">Apple domain-containing protein</fullName>
    </recommendedName>
</protein>
<gene>
    <name evidence="6" type="ORF">Vbra_20167</name>
</gene>
<feature type="compositionally biased region" description="Basic and acidic residues" evidence="3">
    <location>
        <begin position="133"/>
        <end position="142"/>
    </location>
</feature>
<dbReference type="PhylomeDB" id="A0A0G4ECR3"/>
<dbReference type="InterPro" id="IPR053143">
    <property type="entry name" value="Arylsulfate_ST"/>
</dbReference>
<dbReference type="PANTHER" id="PTHR35340">
    <property type="entry name" value="PQQ ENZYME REPEAT PROTEIN-RELATED"/>
    <property type="match status" value="1"/>
</dbReference>
<dbReference type="Gene3D" id="3.50.4.10">
    <property type="entry name" value="Hepatocyte Growth Factor"/>
    <property type="match status" value="1"/>
</dbReference>
<evidence type="ECO:0000256" key="2">
    <source>
        <dbReference type="ARBA" id="ARBA00023157"/>
    </source>
</evidence>
<feature type="chain" id="PRO_5005187161" description="Apple domain-containing protein" evidence="4">
    <location>
        <begin position="24"/>
        <end position="706"/>
    </location>
</feature>
<dbReference type="SMART" id="SM00223">
    <property type="entry name" value="APPLE"/>
    <property type="match status" value="1"/>
</dbReference>
<sequence length="706" mass="78149">MILPAFVTAACLTISLLPQPSLSHGGYEYLHPLPGSTLVSPKTTIGMRSGKTTTPPNGTIKVVGSKSGDITDKGKVRVATDERTAIFQPKEPFRAGENVTVSVDSFSWSFTISEHPFVPNESTKPKDKKRRDKDKDNQRASDGEGAYPPPSFHTVPTDFPRYLITNSKAHDEARSADGDHPLYLFTASRFIAPYLMILTRDGRLVWWGRLEDGKEGMDFRPQLDGNLNVLVGSTYANDDPERKGIEIDDHYRVVGAHRPGHGYLTDEHHMDILEDERVLMCAFDRHVTDGRIHVLVQEIDKKGDVLFEWRSQDFLTGDDDPARDELFLDSYHINNCEYTPDRNNILISLRNANQIVMISRKDGSIQWQLGGTNSDFTFVNDPPETPFRSQHKPHMLDNGHILMWDNWGSSHLDERGYSRVVEYALDTDAMTATKVWEWRHPDSQGIAGCCGSVQRLGNGHTLIAHGGLPKNEHVPLTTEVDSDGAIVTELRPAPSSSRMRLYRAHLAPWRGHSTAPPRALLCAAKGEMATLHLSYNGVTGIKTWRVHGADTAGGLAELDEPSLLLEREKVDYEEIIPVNRLTGGRSERKVKYVRAVPVLADSTTLTPSDIITLSDSSALPCGCVGVDVGLEATHKSVIKKGKGKHKSADDAHLGALQCQAKCRKHDGCVMFVYHEDKGKCALHDRGAKVEGVHTVQRVISGPPSCH</sequence>
<dbReference type="InParanoid" id="A0A0G4ECR3"/>
<feature type="region of interest" description="Disordered" evidence="3">
    <location>
        <begin position="117"/>
        <end position="155"/>
    </location>
</feature>
<dbReference type="GO" id="GO:0006508">
    <property type="term" value="P:proteolysis"/>
    <property type="evidence" value="ECO:0007669"/>
    <property type="project" value="InterPro"/>
</dbReference>
<dbReference type="InterPro" id="IPR000177">
    <property type="entry name" value="Apple"/>
</dbReference>
<dbReference type="InterPro" id="IPR010262">
    <property type="entry name" value="Arylsulfotransferase_bact"/>
</dbReference>
<dbReference type="AlphaFoldDB" id="A0A0G4ECR3"/>
<dbReference type="EMBL" id="CDMY01000158">
    <property type="protein sequence ID" value="CEL93334.1"/>
    <property type="molecule type" value="Genomic_DNA"/>
</dbReference>
<dbReference type="Proteomes" id="UP000041254">
    <property type="component" value="Unassembled WGS sequence"/>
</dbReference>
<feature type="domain" description="Apple" evidence="5">
    <location>
        <begin position="623"/>
        <end position="705"/>
    </location>
</feature>
<keyword evidence="2" id="KW-1015">Disulfide bond</keyword>
<reference evidence="6 7" key="1">
    <citation type="submission" date="2014-11" db="EMBL/GenBank/DDBJ databases">
        <authorList>
            <person name="Zhu J."/>
            <person name="Qi W."/>
            <person name="Song R."/>
        </authorList>
    </citation>
    <scope>NUCLEOTIDE SEQUENCE [LARGE SCALE GENOMIC DNA]</scope>
</reference>
<keyword evidence="1" id="KW-0677">Repeat</keyword>
<evidence type="ECO:0000256" key="1">
    <source>
        <dbReference type="ARBA" id="ARBA00022737"/>
    </source>
</evidence>
<keyword evidence="7" id="KW-1185">Reference proteome</keyword>
<dbReference type="GO" id="GO:0005576">
    <property type="term" value="C:extracellular region"/>
    <property type="evidence" value="ECO:0007669"/>
    <property type="project" value="InterPro"/>
</dbReference>
<accession>A0A0G4ECR3</accession>
<name>A0A0G4ECR3_VITBC</name>
<dbReference type="PANTHER" id="PTHR35340:SF5">
    <property type="entry name" value="ASST-DOMAIN-CONTAINING PROTEIN"/>
    <property type="match status" value="1"/>
</dbReference>
<evidence type="ECO:0000313" key="7">
    <source>
        <dbReference type="Proteomes" id="UP000041254"/>
    </source>
</evidence>
<dbReference type="Pfam" id="PF00024">
    <property type="entry name" value="PAN_1"/>
    <property type="match status" value="1"/>
</dbReference>